<proteinExistence type="predicted"/>
<dbReference type="KEGG" id="eff:skT53_16490"/>
<keyword evidence="2" id="KW-1185">Reference proteome</keyword>
<protein>
    <submittedName>
        <fullName evidence="1">Uncharacterized protein</fullName>
    </submittedName>
</protein>
<organism evidence="1 2">
    <name type="scientific">Effusibacillus dendaii</name>
    <dbReference type="NCBI Taxonomy" id="2743772"/>
    <lineage>
        <taxon>Bacteria</taxon>
        <taxon>Bacillati</taxon>
        <taxon>Bacillota</taxon>
        <taxon>Bacilli</taxon>
        <taxon>Bacillales</taxon>
        <taxon>Alicyclobacillaceae</taxon>
        <taxon>Effusibacillus</taxon>
    </lineage>
</organism>
<evidence type="ECO:0000313" key="1">
    <source>
        <dbReference type="EMBL" id="BCJ86664.1"/>
    </source>
</evidence>
<dbReference type="Proteomes" id="UP000593802">
    <property type="component" value="Chromosome"/>
</dbReference>
<dbReference type="EMBL" id="AP023366">
    <property type="protein sequence ID" value="BCJ86664.1"/>
    <property type="molecule type" value="Genomic_DNA"/>
</dbReference>
<reference evidence="1 2" key="1">
    <citation type="submission" date="2020-08" db="EMBL/GenBank/DDBJ databases">
        <title>Complete Genome Sequence of Effusibacillus dendaii Strain skT53, Isolated from Farmland soil.</title>
        <authorList>
            <person name="Konishi T."/>
            <person name="Kawasaki H."/>
        </authorList>
    </citation>
    <scope>NUCLEOTIDE SEQUENCE [LARGE SCALE GENOMIC DNA]</scope>
    <source>
        <strain evidence="2">skT53</strain>
    </source>
</reference>
<name>A0A7I8D969_9BACL</name>
<gene>
    <name evidence="1" type="ORF">skT53_16490</name>
</gene>
<evidence type="ECO:0000313" key="2">
    <source>
        <dbReference type="Proteomes" id="UP000593802"/>
    </source>
</evidence>
<sequence>MAYDDPFYTLLPAPPLGKFDPCYQTWKNTCRLAWERAMVCRMYGDDSPSCQAAQERYFEAARRYSACLDDTWGQNEF</sequence>
<dbReference type="AlphaFoldDB" id="A0A7I8D969"/>
<dbReference type="RefSeq" id="WP_200760645.1">
    <property type="nucleotide sequence ID" value="NZ_AP023366.1"/>
</dbReference>
<accession>A0A7I8D969</accession>